<evidence type="ECO:0000259" key="2">
    <source>
        <dbReference type="Pfam" id="PF13960"/>
    </source>
</evidence>
<dbReference type="PANTHER" id="PTHR48258:SF6">
    <property type="entry name" value="LEUCINE-RICH REPEAT DOMAIN, L DOMAIN-CONTAINING PROTEIN"/>
    <property type="match status" value="1"/>
</dbReference>
<dbReference type="Pfam" id="PF13960">
    <property type="entry name" value="DUF4218"/>
    <property type="match status" value="1"/>
</dbReference>
<accession>A0A4Y1RDT0</accession>
<reference evidence="3" key="1">
    <citation type="journal article" date="2019" name="Science">
        <title>Mutation of a bHLH transcription factor allowed almond domestication.</title>
        <authorList>
            <person name="Sanchez-Perez R."/>
            <person name="Pavan S."/>
            <person name="Mazzeo R."/>
            <person name="Moldovan C."/>
            <person name="Aiese Cigliano R."/>
            <person name="Del Cueto J."/>
            <person name="Ricciardi F."/>
            <person name="Lotti C."/>
            <person name="Ricciardi L."/>
            <person name="Dicenta F."/>
            <person name="Lopez-Marques R.L."/>
            <person name="Lindberg Moller B."/>
        </authorList>
    </citation>
    <scope>NUCLEOTIDE SEQUENCE</scope>
</reference>
<dbReference type="EMBL" id="AP019300">
    <property type="protein sequence ID" value="BBH02332.1"/>
    <property type="molecule type" value="Genomic_DNA"/>
</dbReference>
<evidence type="ECO:0000313" key="3">
    <source>
        <dbReference type="EMBL" id="BBH02332.1"/>
    </source>
</evidence>
<proteinExistence type="predicted"/>
<dbReference type="Pfam" id="PF13952">
    <property type="entry name" value="DUF4216"/>
    <property type="match status" value="1"/>
</dbReference>
<sequence>MGLRHDIVQVLCKFEMIFPPAFFTSMMHVMVHLPEEALLAGPVNYRWMYPIERLLGELKKSVRNRAKPEGSIIEAWVQYESLTFCGMYLKDVETAFNRASAARPFGDPGRGESFSTNDMEVAHWFVLNNCDEIMAYLDEHEQMMKREHPSHLVARKHVNKLKSSNSPTYSDELYNLAFGPIRAELFSGCNVNGVKFLGPHEMTSCVRKTAVSMSQVEAKCRWFDTNPNRAGSVKIDHGVLSVNINRTWYDDDPYILANMASQIVYLDDPKAGSGWKVVQKMDHRNVYDIPELDPSDNDVDNVADQRLESSMENDAETLRDTNVIQEPFQIEGVSSVEIPIQSITIDLGDLPHTMLQWDLATPMMQL</sequence>
<dbReference type="AlphaFoldDB" id="A0A4Y1RDT0"/>
<dbReference type="InterPro" id="IPR025312">
    <property type="entry name" value="DUF4216"/>
</dbReference>
<dbReference type="InterPro" id="IPR025452">
    <property type="entry name" value="DUF4218"/>
</dbReference>
<feature type="domain" description="DUF4216" evidence="1">
    <location>
        <begin position="219"/>
        <end position="278"/>
    </location>
</feature>
<organism evidence="3">
    <name type="scientific">Prunus dulcis</name>
    <name type="common">Almond</name>
    <name type="synonym">Amygdalus dulcis</name>
    <dbReference type="NCBI Taxonomy" id="3755"/>
    <lineage>
        <taxon>Eukaryota</taxon>
        <taxon>Viridiplantae</taxon>
        <taxon>Streptophyta</taxon>
        <taxon>Embryophyta</taxon>
        <taxon>Tracheophyta</taxon>
        <taxon>Spermatophyta</taxon>
        <taxon>Magnoliopsida</taxon>
        <taxon>eudicotyledons</taxon>
        <taxon>Gunneridae</taxon>
        <taxon>Pentapetalae</taxon>
        <taxon>rosids</taxon>
        <taxon>fabids</taxon>
        <taxon>Rosales</taxon>
        <taxon>Rosaceae</taxon>
        <taxon>Amygdaloideae</taxon>
        <taxon>Amygdaleae</taxon>
        <taxon>Prunus</taxon>
    </lineage>
</organism>
<evidence type="ECO:0000259" key="1">
    <source>
        <dbReference type="Pfam" id="PF13952"/>
    </source>
</evidence>
<feature type="domain" description="DUF4218" evidence="2">
    <location>
        <begin position="3"/>
        <end position="100"/>
    </location>
</feature>
<protein>
    <submittedName>
        <fullName evidence="3">Transposable element protein</fullName>
    </submittedName>
</protein>
<name>A0A4Y1RDT0_PRUDU</name>
<gene>
    <name evidence="3" type="ORF">Prudu_012867</name>
</gene>
<dbReference type="PANTHER" id="PTHR48258">
    <property type="entry name" value="DUF4218 DOMAIN-CONTAINING PROTEIN-RELATED"/>
    <property type="match status" value="1"/>
</dbReference>